<dbReference type="InterPro" id="IPR027417">
    <property type="entry name" value="P-loop_NTPase"/>
</dbReference>
<dbReference type="Gene3D" id="3.40.50.300">
    <property type="entry name" value="P-loop containing nucleotide triphosphate hydrolases"/>
    <property type="match status" value="1"/>
</dbReference>
<dbReference type="GO" id="GO:0006826">
    <property type="term" value="P:iron ion transport"/>
    <property type="evidence" value="ECO:0007669"/>
    <property type="project" value="UniProtKB-KW"/>
</dbReference>
<keyword evidence="9" id="KW-0472">Membrane</keyword>
<evidence type="ECO:0000256" key="3">
    <source>
        <dbReference type="ARBA" id="ARBA00022475"/>
    </source>
</evidence>
<evidence type="ECO:0000256" key="9">
    <source>
        <dbReference type="ARBA" id="ARBA00023136"/>
    </source>
</evidence>
<dbReference type="AlphaFoldDB" id="A0A5R8QBF7"/>
<dbReference type="InterPro" id="IPR003439">
    <property type="entry name" value="ABC_transporter-like_ATP-bd"/>
</dbReference>
<evidence type="ECO:0000256" key="5">
    <source>
        <dbReference type="ARBA" id="ARBA00022741"/>
    </source>
</evidence>
<dbReference type="PROSITE" id="PS50893">
    <property type="entry name" value="ABC_TRANSPORTER_2"/>
    <property type="match status" value="1"/>
</dbReference>
<dbReference type="GO" id="GO:0005524">
    <property type="term" value="F:ATP binding"/>
    <property type="evidence" value="ECO:0007669"/>
    <property type="project" value="UniProtKB-KW"/>
</dbReference>
<proteinExistence type="predicted"/>
<dbReference type="CDD" id="cd03214">
    <property type="entry name" value="ABC_Iron-Siderophores_B12_Hemin"/>
    <property type="match status" value="1"/>
</dbReference>
<dbReference type="InterPro" id="IPR051535">
    <property type="entry name" value="Siderophore_ABC-ATPase"/>
</dbReference>
<evidence type="ECO:0000256" key="1">
    <source>
        <dbReference type="ARBA" id="ARBA00004202"/>
    </source>
</evidence>
<keyword evidence="7" id="KW-0408">Iron</keyword>
<keyword evidence="5" id="KW-0547">Nucleotide-binding</keyword>
<evidence type="ECO:0000256" key="7">
    <source>
        <dbReference type="ARBA" id="ARBA00023004"/>
    </source>
</evidence>
<organism evidence="11 12">
    <name type="scientific">Culicoidibacter larvae</name>
    <dbReference type="NCBI Taxonomy" id="2579976"/>
    <lineage>
        <taxon>Bacteria</taxon>
        <taxon>Bacillati</taxon>
        <taxon>Bacillota</taxon>
        <taxon>Culicoidibacteria</taxon>
        <taxon>Culicoidibacterales</taxon>
        <taxon>Culicoidibacteraceae</taxon>
        <taxon>Culicoidibacter</taxon>
    </lineage>
</organism>
<feature type="domain" description="ABC transporter" evidence="10">
    <location>
        <begin position="2"/>
        <end position="236"/>
    </location>
</feature>
<dbReference type="SUPFAM" id="SSF52540">
    <property type="entry name" value="P-loop containing nucleoside triphosphate hydrolases"/>
    <property type="match status" value="1"/>
</dbReference>
<evidence type="ECO:0000256" key="2">
    <source>
        <dbReference type="ARBA" id="ARBA00022448"/>
    </source>
</evidence>
<dbReference type="InParanoid" id="A0A5R8QBF7"/>
<evidence type="ECO:0000259" key="10">
    <source>
        <dbReference type="PROSITE" id="PS50893"/>
    </source>
</evidence>
<dbReference type="OrthoDB" id="9799337at2"/>
<dbReference type="EMBL" id="VBWP01000005">
    <property type="protein sequence ID" value="TLG73878.1"/>
    <property type="molecule type" value="Genomic_DNA"/>
</dbReference>
<dbReference type="InterPro" id="IPR003593">
    <property type="entry name" value="AAA+_ATPase"/>
</dbReference>
<sequence>MIEIKSVSKNYGGVAVVNDVSLTVMENAVTSFIGPNGAGKSTLLGIISRLISKDAGEVIIDGKELQHWHTNELAQTLAILKQNNVINIRLKVRELVSFGRFPYSKGKLTEVDEQAIDQAMKYMELDAISDRYLDELSGGQCQRAYIAMVIAQDTKYIILDEPLNNLDMKHAVQMMQALRSLAKEMGKTVLIVLHDINFASSYSDQIVVLKNGILTYQGGVSEIISSKILEETYELPVRVETVEGKRICIYY</sequence>
<accession>A0A5R8QBF7</accession>
<keyword evidence="3" id="KW-1003">Cell membrane</keyword>
<keyword evidence="12" id="KW-1185">Reference proteome</keyword>
<reference evidence="11 12" key="1">
    <citation type="submission" date="2019-05" db="EMBL/GenBank/DDBJ databases">
        <title>Culicoidintestinum kansasii gen. nov., sp. nov. from the gastrointestinal tract of the biting midge, Culicoides sonorensis.</title>
        <authorList>
            <person name="Neupane S."/>
            <person name="Ghosh A."/>
            <person name="Gunther S."/>
            <person name="Martin K."/>
            <person name="Zurek L."/>
        </authorList>
    </citation>
    <scope>NUCLEOTIDE SEQUENCE [LARGE SCALE GENOMIC DNA]</scope>
    <source>
        <strain evidence="11 12">CS-1</strain>
    </source>
</reference>
<dbReference type="GO" id="GO:0016887">
    <property type="term" value="F:ATP hydrolysis activity"/>
    <property type="evidence" value="ECO:0007669"/>
    <property type="project" value="InterPro"/>
</dbReference>
<dbReference type="Proteomes" id="UP000306912">
    <property type="component" value="Unassembled WGS sequence"/>
</dbReference>
<dbReference type="PANTHER" id="PTHR42771">
    <property type="entry name" value="IRON(3+)-HYDROXAMATE IMPORT ATP-BINDING PROTEIN FHUC"/>
    <property type="match status" value="1"/>
</dbReference>
<dbReference type="SMART" id="SM00382">
    <property type="entry name" value="AAA"/>
    <property type="match status" value="1"/>
</dbReference>
<dbReference type="Pfam" id="PF00005">
    <property type="entry name" value="ABC_tran"/>
    <property type="match status" value="1"/>
</dbReference>
<evidence type="ECO:0000313" key="11">
    <source>
        <dbReference type="EMBL" id="TLG73878.1"/>
    </source>
</evidence>
<dbReference type="RefSeq" id="WP_138191017.1">
    <property type="nucleotide sequence ID" value="NZ_VBWP01000005.1"/>
</dbReference>
<dbReference type="PANTHER" id="PTHR42771:SF3">
    <property type="entry name" value="PETROBACTIN IMPORT ATP-BINDING PROTEIN YCLP"/>
    <property type="match status" value="1"/>
</dbReference>
<gene>
    <name evidence="11" type="ORF">FEZ08_07035</name>
</gene>
<evidence type="ECO:0000256" key="8">
    <source>
        <dbReference type="ARBA" id="ARBA00023065"/>
    </source>
</evidence>
<dbReference type="FunFam" id="3.40.50.300:FF:000134">
    <property type="entry name" value="Iron-enterobactin ABC transporter ATP-binding protein"/>
    <property type="match status" value="1"/>
</dbReference>
<comment type="subcellular location">
    <subcellularLocation>
        <location evidence="1">Cell membrane</location>
        <topology evidence="1">Peripheral membrane protein</topology>
    </subcellularLocation>
</comment>
<keyword evidence="6 11" id="KW-0067">ATP-binding</keyword>
<protein>
    <submittedName>
        <fullName evidence="11">ATP-binding cassette domain-containing protein</fullName>
    </submittedName>
</protein>
<dbReference type="GO" id="GO:0005886">
    <property type="term" value="C:plasma membrane"/>
    <property type="evidence" value="ECO:0007669"/>
    <property type="project" value="UniProtKB-SubCell"/>
</dbReference>
<evidence type="ECO:0000256" key="6">
    <source>
        <dbReference type="ARBA" id="ARBA00022840"/>
    </source>
</evidence>
<evidence type="ECO:0000256" key="4">
    <source>
        <dbReference type="ARBA" id="ARBA00022496"/>
    </source>
</evidence>
<dbReference type="FunCoup" id="A0A5R8QBF7">
    <property type="interactions" value="88"/>
</dbReference>
<keyword evidence="8" id="KW-0406">Ion transport</keyword>
<comment type="caution">
    <text evidence="11">The sequence shown here is derived from an EMBL/GenBank/DDBJ whole genome shotgun (WGS) entry which is preliminary data.</text>
</comment>
<keyword evidence="4" id="KW-0410">Iron transport</keyword>
<evidence type="ECO:0000313" key="12">
    <source>
        <dbReference type="Proteomes" id="UP000306912"/>
    </source>
</evidence>
<keyword evidence="2" id="KW-0813">Transport</keyword>
<name>A0A5R8QBF7_9FIRM</name>